<organism evidence="1 2">
    <name type="scientific">Collichthys lucidus</name>
    <name type="common">Big head croaker</name>
    <name type="synonym">Sciaena lucida</name>
    <dbReference type="NCBI Taxonomy" id="240159"/>
    <lineage>
        <taxon>Eukaryota</taxon>
        <taxon>Metazoa</taxon>
        <taxon>Chordata</taxon>
        <taxon>Craniata</taxon>
        <taxon>Vertebrata</taxon>
        <taxon>Euteleostomi</taxon>
        <taxon>Actinopterygii</taxon>
        <taxon>Neopterygii</taxon>
        <taxon>Teleostei</taxon>
        <taxon>Neoteleostei</taxon>
        <taxon>Acanthomorphata</taxon>
        <taxon>Eupercaria</taxon>
        <taxon>Sciaenidae</taxon>
        <taxon>Collichthys</taxon>
    </lineage>
</organism>
<keyword evidence="2" id="KW-1185">Reference proteome</keyword>
<dbReference type="AlphaFoldDB" id="A0A4U5VD09"/>
<dbReference type="Proteomes" id="UP000298787">
    <property type="component" value="Chromosome 17"/>
</dbReference>
<proteinExistence type="predicted"/>
<reference evidence="1 2" key="1">
    <citation type="submission" date="2019-01" db="EMBL/GenBank/DDBJ databases">
        <title>Genome Assembly of Collichthys lucidus.</title>
        <authorList>
            <person name="Cai M."/>
            <person name="Xiao S."/>
        </authorList>
    </citation>
    <scope>NUCLEOTIDE SEQUENCE [LARGE SCALE GENOMIC DNA]</scope>
    <source>
        <strain evidence="1">JT15FE1705JMU</strain>
        <tissue evidence="1">Muscle</tissue>
    </source>
</reference>
<gene>
    <name evidence="1" type="ORF">D9C73_019504</name>
</gene>
<evidence type="ECO:0000313" key="1">
    <source>
        <dbReference type="EMBL" id="TKS85838.1"/>
    </source>
</evidence>
<accession>A0A4U5VD09</accession>
<evidence type="ECO:0000313" key="2">
    <source>
        <dbReference type="Proteomes" id="UP000298787"/>
    </source>
</evidence>
<dbReference type="EMBL" id="CM014094">
    <property type="protein sequence ID" value="TKS85838.1"/>
    <property type="molecule type" value="Genomic_DNA"/>
</dbReference>
<name>A0A4U5VD09_COLLU</name>
<protein>
    <submittedName>
        <fullName evidence="1">Uncharacterized protein</fullName>
    </submittedName>
</protein>
<sequence>MCWNKQTGECDSVCVYADILAYSRLCKASMRDDVESITALKTHITVPVFTSDRGGILNKWVTEYSLIRKSGKDSAMKHAGYGNERLLSLSHPIPLAAHAHAHTPTHTYLLTPSYSVTQIIGPLLMSENSTTKPPLFWFLFQVKDGLGKVCGLRGPIKLFSGTRCLNLNLRGSQQRSESMIMVENAGSGNYRLNLSNSSVCSHAKSSVTLPVSCMGTSAVWSLVRVVLFYWTAGAKITRCDGALWLHVPTPDASVTEHYQRQMKDRTGPRRRIEKLFHHRTIELVSTTFTHPDSRWETTSAKLIRGIAQDMDPGAVAAVMVGRINGNKYYGESKERPGSLEFQEDFIPSYDSLQPGFPNRLFRLVGCCGAKSPHPSDVMLMLLKSQLVVITRRWTHGSGKILTNNDRDDEEEIREITCTSISKTQKHIYSFLAVSSFHFEMNISESRINKLFRANYQQRSDNIIVLASGKLLGVTGSTVSGQRRIIRRFQTNRLAKTSYCSTGKQSSMSACIIDTDTSLLSTTFLCKTTEYPVEDIIYCGEKGKYKAMPRYETNLDKSYNYKMYALSQVFSKSKAPRLGHGPMPHQQQQQLFTDKRAARWTEEKGHIPWVDAHQEAWARGKHSLETTGFLFLRIFTDESEGGISKLCGLIRSEPETTESHNVRGVNRAKRMILAALSIKLRTKGRQLELRDCEILLVSTVVQTSQRLEQLQLWRETTAIANS</sequence>